<dbReference type="Proteomes" id="UP000198287">
    <property type="component" value="Unassembled WGS sequence"/>
</dbReference>
<gene>
    <name evidence="2" type="ORF">Fcan01_07529</name>
</gene>
<evidence type="ECO:0000313" key="2">
    <source>
        <dbReference type="EMBL" id="OXA57855.1"/>
    </source>
</evidence>
<evidence type="ECO:0000313" key="3">
    <source>
        <dbReference type="Proteomes" id="UP000198287"/>
    </source>
</evidence>
<sequence>MAECMDAEESSQSPREESVDWTSWATVEIQLDIEDVCFALNEEMAPALPAQPICVEPQLQNRKKERKQRLEVRKTIECDMESQSKKVPLYLRDPNAPNISEQEKNRILKAIKSKNHHQTIIDERNAYRKKVKELTTLLENSKSEAQDAKKDNERLRAIIVKLVK</sequence>
<keyword evidence="3" id="KW-1185">Reference proteome</keyword>
<organism evidence="2 3">
    <name type="scientific">Folsomia candida</name>
    <name type="common">Springtail</name>
    <dbReference type="NCBI Taxonomy" id="158441"/>
    <lineage>
        <taxon>Eukaryota</taxon>
        <taxon>Metazoa</taxon>
        <taxon>Ecdysozoa</taxon>
        <taxon>Arthropoda</taxon>
        <taxon>Hexapoda</taxon>
        <taxon>Collembola</taxon>
        <taxon>Entomobryomorpha</taxon>
        <taxon>Isotomoidea</taxon>
        <taxon>Isotomidae</taxon>
        <taxon>Proisotominae</taxon>
        <taxon>Folsomia</taxon>
    </lineage>
</organism>
<proteinExistence type="predicted"/>
<feature type="coiled-coil region" evidence="1">
    <location>
        <begin position="124"/>
        <end position="158"/>
    </location>
</feature>
<dbReference type="EMBL" id="LNIX01000003">
    <property type="protein sequence ID" value="OXA57855.1"/>
    <property type="molecule type" value="Genomic_DNA"/>
</dbReference>
<evidence type="ECO:0000256" key="1">
    <source>
        <dbReference type="SAM" id="Coils"/>
    </source>
</evidence>
<comment type="caution">
    <text evidence="2">The sequence shown here is derived from an EMBL/GenBank/DDBJ whole genome shotgun (WGS) entry which is preliminary data.</text>
</comment>
<keyword evidence="1" id="KW-0175">Coiled coil</keyword>
<protein>
    <submittedName>
        <fullName evidence="2">Uncharacterized protein</fullName>
    </submittedName>
</protein>
<dbReference type="AlphaFoldDB" id="A0A226EJH7"/>
<reference evidence="2 3" key="1">
    <citation type="submission" date="2015-12" db="EMBL/GenBank/DDBJ databases">
        <title>The genome of Folsomia candida.</title>
        <authorList>
            <person name="Faddeeva A."/>
            <person name="Derks M.F."/>
            <person name="Anvar Y."/>
            <person name="Smit S."/>
            <person name="Van Straalen N."/>
            <person name="Roelofs D."/>
        </authorList>
    </citation>
    <scope>NUCLEOTIDE SEQUENCE [LARGE SCALE GENOMIC DNA]</scope>
    <source>
        <strain evidence="2 3">VU population</strain>
        <tissue evidence="2">Whole body</tissue>
    </source>
</reference>
<name>A0A226EJH7_FOLCA</name>
<accession>A0A226EJH7</accession>